<evidence type="ECO:0000313" key="2">
    <source>
        <dbReference type="Proteomes" id="UP000054477"/>
    </source>
</evidence>
<name>A0A0C9XJY4_9AGAR</name>
<gene>
    <name evidence="1" type="ORF">K443DRAFT_6605</name>
</gene>
<dbReference type="HOGENOM" id="CLU_1731768_0_0_1"/>
<organism evidence="1 2">
    <name type="scientific">Laccaria amethystina LaAM-08-1</name>
    <dbReference type="NCBI Taxonomy" id="1095629"/>
    <lineage>
        <taxon>Eukaryota</taxon>
        <taxon>Fungi</taxon>
        <taxon>Dikarya</taxon>
        <taxon>Basidiomycota</taxon>
        <taxon>Agaricomycotina</taxon>
        <taxon>Agaricomycetes</taxon>
        <taxon>Agaricomycetidae</taxon>
        <taxon>Agaricales</taxon>
        <taxon>Agaricineae</taxon>
        <taxon>Hydnangiaceae</taxon>
        <taxon>Laccaria</taxon>
    </lineage>
</organism>
<evidence type="ECO:0000313" key="1">
    <source>
        <dbReference type="EMBL" id="KIK01814.1"/>
    </source>
</evidence>
<proteinExistence type="predicted"/>
<sequence length="151" mass="16259">MDLVFLGGGIHRPLRVCVQAPREMLRLNHPILQDLADISARARLKKSESVGVVRLVDRASMICAKLQFVEWFAVLVENWASSSQSLVLGLSIVNILQTGLVSVNVLAEPIAATVDVAGSGPFKVTVNVVSASAGLEQPAHVPHAQHSCYER</sequence>
<dbReference type="EMBL" id="KN838601">
    <property type="protein sequence ID" value="KIK01814.1"/>
    <property type="molecule type" value="Genomic_DNA"/>
</dbReference>
<protein>
    <submittedName>
        <fullName evidence="1">Uncharacterized protein</fullName>
    </submittedName>
</protein>
<keyword evidence="2" id="KW-1185">Reference proteome</keyword>
<dbReference type="Proteomes" id="UP000054477">
    <property type="component" value="Unassembled WGS sequence"/>
</dbReference>
<dbReference type="AlphaFoldDB" id="A0A0C9XJY4"/>
<reference evidence="2" key="2">
    <citation type="submission" date="2015-01" db="EMBL/GenBank/DDBJ databases">
        <title>Evolutionary Origins and Diversification of the Mycorrhizal Mutualists.</title>
        <authorList>
            <consortium name="DOE Joint Genome Institute"/>
            <consortium name="Mycorrhizal Genomics Consortium"/>
            <person name="Kohler A."/>
            <person name="Kuo A."/>
            <person name="Nagy L.G."/>
            <person name="Floudas D."/>
            <person name="Copeland A."/>
            <person name="Barry K.W."/>
            <person name="Cichocki N."/>
            <person name="Veneault-Fourrey C."/>
            <person name="LaButti K."/>
            <person name="Lindquist E.A."/>
            <person name="Lipzen A."/>
            <person name="Lundell T."/>
            <person name="Morin E."/>
            <person name="Murat C."/>
            <person name="Riley R."/>
            <person name="Ohm R."/>
            <person name="Sun H."/>
            <person name="Tunlid A."/>
            <person name="Henrissat B."/>
            <person name="Grigoriev I.V."/>
            <person name="Hibbett D.S."/>
            <person name="Martin F."/>
        </authorList>
    </citation>
    <scope>NUCLEOTIDE SEQUENCE [LARGE SCALE GENOMIC DNA]</scope>
    <source>
        <strain evidence="2">LaAM-08-1</strain>
    </source>
</reference>
<accession>A0A0C9XJY4</accession>
<reference evidence="1 2" key="1">
    <citation type="submission" date="2014-04" db="EMBL/GenBank/DDBJ databases">
        <authorList>
            <consortium name="DOE Joint Genome Institute"/>
            <person name="Kuo A."/>
            <person name="Kohler A."/>
            <person name="Nagy L.G."/>
            <person name="Floudas D."/>
            <person name="Copeland A."/>
            <person name="Barry K.W."/>
            <person name="Cichocki N."/>
            <person name="Veneault-Fourrey C."/>
            <person name="LaButti K."/>
            <person name="Lindquist E.A."/>
            <person name="Lipzen A."/>
            <person name="Lundell T."/>
            <person name="Morin E."/>
            <person name="Murat C."/>
            <person name="Sun H."/>
            <person name="Tunlid A."/>
            <person name="Henrissat B."/>
            <person name="Grigoriev I.V."/>
            <person name="Hibbett D.S."/>
            <person name="Martin F."/>
            <person name="Nordberg H.P."/>
            <person name="Cantor M.N."/>
            <person name="Hua S.X."/>
        </authorList>
    </citation>
    <scope>NUCLEOTIDE SEQUENCE [LARGE SCALE GENOMIC DNA]</scope>
    <source>
        <strain evidence="1 2">LaAM-08-1</strain>
    </source>
</reference>